<keyword evidence="1" id="KW-1133">Transmembrane helix</keyword>
<keyword evidence="1" id="KW-0472">Membrane</keyword>
<evidence type="ECO:0000313" key="2">
    <source>
        <dbReference type="EMBL" id="HGY09398.1"/>
    </source>
</evidence>
<reference evidence="2" key="1">
    <citation type="journal article" date="2020" name="mSystems">
        <title>Genome- and Community-Level Interaction Insights into Carbon Utilization and Element Cycling Functions of Hydrothermarchaeota in Hydrothermal Sediment.</title>
        <authorList>
            <person name="Zhou Z."/>
            <person name="Liu Y."/>
            <person name="Xu W."/>
            <person name="Pan J."/>
            <person name="Luo Z.H."/>
            <person name="Li M."/>
        </authorList>
    </citation>
    <scope>NUCLEOTIDE SEQUENCE [LARGE SCALE GENOMIC DNA]</scope>
    <source>
        <strain evidence="2">HyVt-570</strain>
    </source>
</reference>
<proteinExistence type="predicted"/>
<evidence type="ECO:0000256" key="1">
    <source>
        <dbReference type="SAM" id="Phobius"/>
    </source>
</evidence>
<protein>
    <submittedName>
        <fullName evidence="2">Uncharacterized protein</fullName>
    </submittedName>
</protein>
<keyword evidence="1" id="KW-0812">Transmembrane</keyword>
<gene>
    <name evidence="2" type="ORF">ENK37_05000</name>
</gene>
<feature type="transmembrane region" description="Helical" evidence="1">
    <location>
        <begin position="75"/>
        <end position="94"/>
    </location>
</feature>
<organism evidence="2">
    <name type="scientific">Oceanithermus profundus</name>
    <dbReference type="NCBI Taxonomy" id="187137"/>
    <lineage>
        <taxon>Bacteria</taxon>
        <taxon>Thermotogati</taxon>
        <taxon>Deinococcota</taxon>
        <taxon>Deinococci</taxon>
        <taxon>Thermales</taxon>
        <taxon>Thermaceae</taxon>
        <taxon>Oceanithermus</taxon>
    </lineage>
</organism>
<dbReference type="AlphaFoldDB" id="A0A7C4ZG74"/>
<dbReference type="Proteomes" id="UP000885759">
    <property type="component" value="Unassembled WGS sequence"/>
</dbReference>
<dbReference type="EMBL" id="DRPZ01000137">
    <property type="protein sequence ID" value="HGY09398.1"/>
    <property type="molecule type" value="Genomic_DNA"/>
</dbReference>
<comment type="caution">
    <text evidence="2">The sequence shown here is derived from an EMBL/GenBank/DDBJ whole genome shotgun (WGS) entry which is preliminary data.</text>
</comment>
<feature type="transmembrane region" description="Helical" evidence="1">
    <location>
        <begin position="48"/>
        <end position="68"/>
    </location>
</feature>
<name>A0A7C4ZG74_9DEIN</name>
<sequence>MTPTKLKNLLMAAALLLSIYWSWGQPDATGLAFALGLLLGAGSLLYRRGVELVVPVALLALAVGVLEARQGAGPAYLLGWLVGSFAPLGASRWLG</sequence>
<accession>A0A7C4ZG74</accession>